<gene>
    <name evidence="2" type="ORF">C7447_101371</name>
</gene>
<feature type="coiled-coil region" evidence="1">
    <location>
        <begin position="30"/>
        <end position="71"/>
    </location>
</feature>
<name>A0A5S5DV09_9FLAO</name>
<proteinExistence type="predicted"/>
<protein>
    <submittedName>
        <fullName evidence="2">Uncharacterized protein</fullName>
    </submittedName>
</protein>
<dbReference type="OrthoDB" id="1115172at2"/>
<dbReference type="Proteomes" id="UP000323136">
    <property type="component" value="Unassembled WGS sequence"/>
</dbReference>
<feature type="coiled-coil region" evidence="1">
    <location>
        <begin position="97"/>
        <end position="173"/>
    </location>
</feature>
<dbReference type="RefSeq" id="WP_148868473.1">
    <property type="nucleotide sequence ID" value="NZ_VNIA01000001.1"/>
</dbReference>
<dbReference type="EMBL" id="VNIA01000001">
    <property type="protein sequence ID" value="TYP99767.1"/>
    <property type="molecule type" value="Genomic_DNA"/>
</dbReference>
<keyword evidence="3" id="KW-1185">Reference proteome</keyword>
<organism evidence="2 3">
    <name type="scientific">Tenacibaculum adriaticum</name>
    <dbReference type="NCBI Taxonomy" id="413713"/>
    <lineage>
        <taxon>Bacteria</taxon>
        <taxon>Pseudomonadati</taxon>
        <taxon>Bacteroidota</taxon>
        <taxon>Flavobacteriia</taxon>
        <taxon>Flavobacteriales</taxon>
        <taxon>Flavobacteriaceae</taxon>
        <taxon>Tenacibaculum</taxon>
    </lineage>
</organism>
<evidence type="ECO:0000313" key="2">
    <source>
        <dbReference type="EMBL" id="TYP99767.1"/>
    </source>
</evidence>
<evidence type="ECO:0000256" key="1">
    <source>
        <dbReference type="SAM" id="Coils"/>
    </source>
</evidence>
<evidence type="ECO:0000313" key="3">
    <source>
        <dbReference type="Proteomes" id="UP000323136"/>
    </source>
</evidence>
<reference evidence="2 3" key="1">
    <citation type="submission" date="2019-07" db="EMBL/GenBank/DDBJ databases">
        <title>Genomic Encyclopedia of Type Strains, Phase IV (KMG-IV): sequencing the most valuable type-strain genomes for metagenomic binning, comparative biology and taxonomic classification.</title>
        <authorList>
            <person name="Goeker M."/>
        </authorList>
    </citation>
    <scope>NUCLEOTIDE SEQUENCE [LARGE SCALE GENOMIC DNA]</scope>
    <source>
        <strain evidence="2 3">DSM 18961</strain>
    </source>
</reference>
<keyword evidence="1" id="KW-0175">Coiled coil</keyword>
<comment type="caution">
    <text evidence="2">The sequence shown here is derived from an EMBL/GenBank/DDBJ whole genome shotgun (WGS) entry which is preliminary data.</text>
</comment>
<dbReference type="AlphaFoldDB" id="A0A5S5DV09"/>
<accession>A0A5S5DV09</accession>
<sequence>MNQKSSKKKVLTYLLFALVLFLLIFAYKKNNDYNDLKKIFAEEKTELQRELDEIIDDYKDLSVKKKDLSKRLIGEVNKIIALRDSVGKLEAFNFSLIRKYRRKIAALERQNKILFSKVDSLSTINDNLKQDNIVATEILNQKDSLASSLTKRNDDLEQTNKKLSAQISTAAQIKTTPINFEAMKERSSGKLTSTSRSSRTDAFRINFKLLKNEITAPGNKKIYVQVQDIKNNVITPKGVVTLKNDAKIEYSDEIIANYDNEELGILSLILVNRDDINEGEYKVNVFVDGIYTTSSVVKLR</sequence>